<name>A0A8X6SRI3_TRICX</name>
<reference evidence="1" key="1">
    <citation type="submission" date="2020-08" db="EMBL/GenBank/DDBJ databases">
        <title>Multicomponent nature underlies the extraordinary mechanical properties of spider dragline silk.</title>
        <authorList>
            <person name="Kono N."/>
            <person name="Nakamura H."/>
            <person name="Mori M."/>
            <person name="Yoshida Y."/>
            <person name="Ohtoshi R."/>
            <person name="Malay A.D."/>
            <person name="Moran D.A.P."/>
            <person name="Tomita M."/>
            <person name="Numata K."/>
            <person name="Arakawa K."/>
        </authorList>
    </citation>
    <scope>NUCLEOTIDE SEQUENCE</scope>
</reference>
<comment type="caution">
    <text evidence="1">The sequence shown here is derived from an EMBL/GenBank/DDBJ whole genome shotgun (WGS) entry which is preliminary data.</text>
</comment>
<gene>
    <name evidence="1" type="primary">NCL1_10765</name>
    <name evidence="1" type="ORF">TNCV_2398721</name>
</gene>
<dbReference type="Proteomes" id="UP000887159">
    <property type="component" value="Unassembled WGS sequence"/>
</dbReference>
<organism evidence="1 2">
    <name type="scientific">Trichonephila clavipes</name>
    <name type="common">Golden silk orbweaver</name>
    <name type="synonym">Nephila clavipes</name>
    <dbReference type="NCBI Taxonomy" id="2585209"/>
    <lineage>
        <taxon>Eukaryota</taxon>
        <taxon>Metazoa</taxon>
        <taxon>Ecdysozoa</taxon>
        <taxon>Arthropoda</taxon>
        <taxon>Chelicerata</taxon>
        <taxon>Arachnida</taxon>
        <taxon>Araneae</taxon>
        <taxon>Araneomorphae</taxon>
        <taxon>Entelegynae</taxon>
        <taxon>Araneoidea</taxon>
        <taxon>Nephilidae</taxon>
        <taxon>Trichonephila</taxon>
    </lineage>
</organism>
<evidence type="ECO:0000313" key="2">
    <source>
        <dbReference type="Proteomes" id="UP000887159"/>
    </source>
</evidence>
<keyword evidence="2" id="KW-1185">Reference proteome</keyword>
<protein>
    <submittedName>
        <fullName evidence="1">Transposable element Tcb1 transposase</fullName>
    </submittedName>
</protein>
<proteinExistence type="predicted"/>
<dbReference type="EMBL" id="BMAU01021349">
    <property type="protein sequence ID" value="GFY18647.1"/>
    <property type="molecule type" value="Genomic_DNA"/>
</dbReference>
<evidence type="ECO:0000313" key="1">
    <source>
        <dbReference type="EMBL" id="GFY18647.1"/>
    </source>
</evidence>
<dbReference type="AlphaFoldDB" id="A0A8X6SRI3"/>
<accession>A0A8X6SRI3</accession>
<sequence length="110" mass="12909">MPRGRRRVSFDTVSDFDPGRIVAYKDYELSFKKICQRIGRNQVTVMLICQRWMLEETTNRRGQSHSPRCTTARDVRIAVRDRGLTSRTKAQQIQSITHHWVSASTIRHHL</sequence>